<keyword evidence="3" id="KW-0472">Membrane</keyword>
<feature type="transmembrane region" description="Helical" evidence="3">
    <location>
        <begin position="241"/>
        <end position="261"/>
    </location>
</feature>
<dbReference type="AlphaFoldDB" id="A0A318N1V2"/>
<dbReference type="InterPro" id="IPR016477">
    <property type="entry name" value="Fructo-/Ketosamine-3-kinase"/>
</dbReference>
<dbReference type="EMBL" id="QGLT01000002">
    <property type="protein sequence ID" value="PXZ00704.1"/>
    <property type="molecule type" value="Genomic_DNA"/>
</dbReference>
<dbReference type="PIRSF" id="PIRSF006221">
    <property type="entry name" value="Ketosamine-3-kinase"/>
    <property type="match status" value="1"/>
</dbReference>
<dbReference type="GO" id="GO:0016301">
    <property type="term" value="F:kinase activity"/>
    <property type="evidence" value="ECO:0007669"/>
    <property type="project" value="UniProtKB-UniRule"/>
</dbReference>
<dbReference type="PANTHER" id="PTHR12149:SF8">
    <property type="entry name" value="PROTEIN-RIBULOSAMINE 3-KINASE"/>
    <property type="match status" value="1"/>
</dbReference>
<name>A0A318N1V2_9PROT</name>
<dbReference type="InterPro" id="IPR011009">
    <property type="entry name" value="Kinase-like_dom_sf"/>
</dbReference>
<evidence type="ECO:0000313" key="4">
    <source>
        <dbReference type="EMBL" id="PXZ00704.1"/>
    </source>
</evidence>
<keyword evidence="3" id="KW-1133">Transmembrane helix</keyword>
<evidence type="ECO:0000256" key="2">
    <source>
        <dbReference type="PIRNR" id="PIRNR006221"/>
    </source>
</evidence>
<dbReference type="Gene3D" id="3.90.1200.10">
    <property type="match status" value="1"/>
</dbReference>
<keyword evidence="2" id="KW-0418">Kinase</keyword>
<evidence type="ECO:0000256" key="1">
    <source>
        <dbReference type="ARBA" id="ARBA00009460"/>
    </source>
</evidence>
<gene>
    <name evidence="4" type="ORF">DK869_04725</name>
</gene>
<dbReference type="RefSeq" id="WP_110438846.1">
    <property type="nucleotide sequence ID" value="NZ_CP046393.1"/>
</dbReference>
<dbReference type="Pfam" id="PF03881">
    <property type="entry name" value="Fructosamin_kin"/>
    <property type="match status" value="1"/>
</dbReference>
<proteinExistence type="inferred from homology"/>
<dbReference type="Gene3D" id="3.30.200.20">
    <property type="entry name" value="Phosphorylase Kinase, domain 1"/>
    <property type="match status" value="1"/>
</dbReference>
<dbReference type="OrthoDB" id="5291879at2"/>
<reference evidence="4 5" key="1">
    <citation type="submission" date="2018-05" db="EMBL/GenBank/DDBJ databases">
        <title>Reference genomes for bee gut microbiota database.</title>
        <authorList>
            <person name="Ellegaard K.M."/>
        </authorList>
    </citation>
    <scope>NUCLEOTIDE SEQUENCE [LARGE SCALE GENOMIC DNA]</scope>
    <source>
        <strain evidence="4 5">ESL0284</strain>
    </source>
</reference>
<accession>A0A318N1V2</accession>
<comment type="caution">
    <text evidence="4">The sequence shown here is derived from an EMBL/GenBank/DDBJ whole genome shotgun (WGS) entry which is preliminary data.</text>
</comment>
<keyword evidence="3" id="KW-0812">Transmembrane</keyword>
<dbReference type="PANTHER" id="PTHR12149">
    <property type="entry name" value="FRUCTOSAMINE 3 KINASE-RELATED PROTEIN"/>
    <property type="match status" value="1"/>
</dbReference>
<keyword evidence="5" id="KW-1185">Reference proteome</keyword>
<evidence type="ECO:0000256" key="3">
    <source>
        <dbReference type="SAM" id="Phobius"/>
    </source>
</evidence>
<keyword evidence="2 4" id="KW-0808">Transferase</keyword>
<dbReference type="SUPFAM" id="SSF56112">
    <property type="entry name" value="Protein kinase-like (PK-like)"/>
    <property type="match status" value="1"/>
</dbReference>
<protein>
    <submittedName>
        <fullName evidence="4">Aminoglycoside phosphotransferase</fullName>
    </submittedName>
</protein>
<dbReference type="Proteomes" id="UP000247565">
    <property type="component" value="Unassembled WGS sequence"/>
</dbReference>
<evidence type="ECO:0000313" key="5">
    <source>
        <dbReference type="Proteomes" id="UP000247565"/>
    </source>
</evidence>
<sequence>MNIYPPSALISIAEKYLNDKIEQAQPLTQGDVSETFHIITKNKKNYVIKNGASPQSEGKMLKFLASNGIDVPKVILANSEILILERIKETNSFSLETWSNLGKMLTKLHNIHNSNYGWEDNYAFGTINVINTPSSSWVKFWGEWRLACYLSHLPVTTAKKIEHLIIKLDDFLPDHPIASLLHGDLWTGNILAHYNQPYLIDPACYYGHNEVDIAMLNLFGNPYDIFYQSYNLLEKGWQKRLAIYQIFPLIIHYILFGNYYLRMLNKILDDLKL</sequence>
<comment type="similarity">
    <text evidence="1 2">Belongs to the fructosamine kinase family.</text>
</comment>
<organism evidence="4 5">
    <name type="scientific">Commensalibacter melissae</name>
    <dbReference type="NCBI Taxonomy" id="2070537"/>
    <lineage>
        <taxon>Bacteria</taxon>
        <taxon>Pseudomonadati</taxon>
        <taxon>Pseudomonadota</taxon>
        <taxon>Alphaproteobacteria</taxon>
        <taxon>Acetobacterales</taxon>
        <taxon>Acetobacteraceae</taxon>
    </lineage>
</organism>